<keyword evidence="8 15" id="KW-0418">Kinase</keyword>
<evidence type="ECO:0000256" key="4">
    <source>
        <dbReference type="ARBA" id="ARBA00022475"/>
    </source>
</evidence>
<dbReference type="EC" id="2.7.13.3" evidence="3"/>
<comment type="caution">
    <text evidence="15">The sequence shown here is derived from an EMBL/GenBank/DDBJ whole genome shotgun (WGS) entry which is preliminary data.</text>
</comment>
<evidence type="ECO:0000256" key="10">
    <source>
        <dbReference type="ARBA" id="ARBA00022989"/>
    </source>
</evidence>
<dbReference type="GO" id="GO:0000155">
    <property type="term" value="F:phosphorelay sensor kinase activity"/>
    <property type="evidence" value="ECO:0007669"/>
    <property type="project" value="TreeGrafter"/>
</dbReference>
<proteinExistence type="predicted"/>
<feature type="transmembrane region" description="Helical" evidence="13">
    <location>
        <begin position="37"/>
        <end position="57"/>
    </location>
</feature>
<dbReference type="EMBL" id="JAUBDJ010000004">
    <property type="protein sequence ID" value="MDW0116920.1"/>
    <property type="molecule type" value="Genomic_DNA"/>
</dbReference>
<keyword evidence="7" id="KW-0547">Nucleotide-binding</keyword>
<evidence type="ECO:0000256" key="11">
    <source>
        <dbReference type="ARBA" id="ARBA00023012"/>
    </source>
</evidence>
<dbReference type="SMART" id="SM00387">
    <property type="entry name" value="HATPase_c"/>
    <property type="match status" value="1"/>
</dbReference>
<reference evidence="15 16" key="1">
    <citation type="submission" date="2023-06" db="EMBL/GenBank/DDBJ databases">
        <title>Sporosarcina sp. nov., isolated from Korean traditional fermented seafood 'Jeotgal'.</title>
        <authorList>
            <person name="Yang A.I."/>
            <person name="Shin N.-R."/>
        </authorList>
    </citation>
    <scope>NUCLEOTIDE SEQUENCE [LARGE SCALE GENOMIC DNA]</scope>
    <source>
        <strain evidence="15 16">KCTC43456</strain>
    </source>
</reference>
<keyword evidence="5 15" id="KW-0808">Transferase</keyword>
<evidence type="ECO:0000256" key="6">
    <source>
        <dbReference type="ARBA" id="ARBA00022692"/>
    </source>
</evidence>
<dbReference type="Pfam" id="PF02518">
    <property type="entry name" value="HATPase_c"/>
    <property type="match status" value="1"/>
</dbReference>
<dbReference type="GO" id="GO:0016036">
    <property type="term" value="P:cellular response to phosphate starvation"/>
    <property type="evidence" value="ECO:0007669"/>
    <property type="project" value="TreeGrafter"/>
</dbReference>
<evidence type="ECO:0000256" key="8">
    <source>
        <dbReference type="ARBA" id="ARBA00022777"/>
    </source>
</evidence>
<keyword evidence="6 13" id="KW-0812">Transmembrane</keyword>
<evidence type="ECO:0000313" key="16">
    <source>
        <dbReference type="Proteomes" id="UP001271648"/>
    </source>
</evidence>
<organism evidence="15 16">
    <name type="scientific">Sporosarcina thermotolerans</name>
    <dbReference type="NCBI Taxonomy" id="633404"/>
    <lineage>
        <taxon>Bacteria</taxon>
        <taxon>Bacillati</taxon>
        <taxon>Bacillota</taxon>
        <taxon>Bacilli</taxon>
        <taxon>Bacillales</taxon>
        <taxon>Caryophanaceae</taxon>
        <taxon>Sporosarcina</taxon>
    </lineage>
</organism>
<dbReference type="GO" id="GO:0005886">
    <property type="term" value="C:plasma membrane"/>
    <property type="evidence" value="ECO:0007669"/>
    <property type="project" value="UniProtKB-SubCell"/>
</dbReference>
<evidence type="ECO:0000256" key="9">
    <source>
        <dbReference type="ARBA" id="ARBA00022840"/>
    </source>
</evidence>
<keyword evidence="12 13" id="KW-0472">Membrane</keyword>
<dbReference type="PRINTS" id="PR00344">
    <property type="entry name" value="BCTRLSENSOR"/>
</dbReference>
<evidence type="ECO:0000256" key="5">
    <source>
        <dbReference type="ARBA" id="ARBA00022679"/>
    </source>
</evidence>
<name>A0AAW9AAD0_9BACL</name>
<evidence type="ECO:0000256" key="7">
    <source>
        <dbReference type="ARBA" id="ARBA00022741"/>
    </source>
</evidence>
<dbReference type="InterPro" id="IPR005467">
    <property type="entry name" value="His_kinase_dom"/>
</dbReference>
<sequence>MRQIRLFINEYLSWVIFEMFLISFIIVLYWLDGFTGINTMIYSIIISMLLLGAFLGAKFITRRSYYNAIIRKPTKMEDALIRNVRTSEQKRSSDFMRDLYSLHQNEVQTLYATQHRQLNFMNQWVHQMKTPISVINLLLQEEGELDKRSVREEVDKIQRGLDAVLVNARLGTFEEDMHIERVGLKSLTQQIVTDHKRLFITNGVFPVISIDERLVVATDPKWMKIVIGQFITNAVKYTFGEGKRVYLSAEHTKKGFELTIRDEGVGIPASDLKRVTRAFFTGENGRLTGESTGMGLYIADEVCGKLGHPLAIKSEVGKGTAVKILFTNGEMGEADAEERNPKTEADNENL</sequence>
<evidence type="ECO:0000256" key="3">
    <source>
        <dbReference type="ARBA" id="ARBA00012438"/>
    </source>
</evidence>
<evidence type="ECO:0000256" key="13">
    <source>
        <dbReference type="SAM" id="Phobius"/>
    </source>
</evidence>
<dbReference type="SUPFAM" id="SSF55874">
    <property type="entry name" value="ATPase domain of HSP90 chaperone/DNA topoisomerase II/histidine kinase"/>
    <property type="match status" value="1"/>
</dbReference>
<keyword evidence="10 13" id="KW-1133">Transmembrane helix</keyword>
<keyword evidence="16" id="KW-1185">Reference proteome</keyword>
<evidence type="ECO:0000256" key="12">
    <source>
        <dbReference type="ARBA" id="ARBA00023136"/>
    </source>
</evidence>
<evidence type="ECO:0000259" key="14">
    <source>
        <dbReference type="PROSITE" id="PS50109"/>
    </source>
</evidence>
<keyword evidence="4" id="KW-1003">Cell membrane</keyword>
<dbReference type="PROSITE" id="PS50109">
    <property type="entry name" value="HIS_KIN"/>
    <property type="match status" value="1"/>
</dbReference>
<dbReference type="GO" id="GO:0004721">
    <property type="term" value="F:phosphoprotein phosphatase activity"/>
    <property type="evidence" value="ECO:0007669"/>
    <property type="project" value="TreeGrafter"/>
</dbReference>
<accession>A0AAW9AAD0</accession>
<dbReference type="InterPro" id="IPR036890">
    <property type="entry name" value="HATPase_C_sf"/>
</dbReference>
<evidence type="ECO:0000256" key="2">
    <source>
        <dbReference type="ARBA" id="ARBA00004651"/>
    </source>
</evidence>
<comment type="catalytic activity">
    <reaction evidence="1">
        <text>ATP + protein L-histidine = ADP + protein N-phospho-L-histidine.</text>
        <dbReference type="EC" id="2.7.13.3"/>
    </reaction>
</comment>
<comment type="subcellular location">
    <subcellularLocation>
        <location evidence="2">Cell membrane</location>
        <topology evidence="2">Multi-pass membrane protein</topology>
    </subcellularLocation>
</comment>
<dbReference type="InterPro" id="IPR003594">
    <property type="entry name" value="HATPase_dom"/>
</dbReference>
<dbReference type="PANTHER" id="PTHR45453">
    <property type="entry name" value="PHOSPHATE REGULON SENSOR PROTEIN PHOR"/>
    <property type="match status" value="1"/>
</dbReference>
<keyword evidence="9" id="KW-0067">ATP-binding</keyword>
<gene>
    <name evidence="15" type="ORF">QTL97_08240</name>
</gene>
<keyword evidence="11" id="KW-0902">Two-component regulatory system</keyword>
<evidence type="ECO:0000256" key="1">
    <source>
        <dbReference type="ARBA" id="ARBA00000085"/>
    </source>
</evidence>
<evidence type="ECO:0000313" key="15">
    <source>
        <dbReference type="EMBL" id="MDW0116920.1"/>
    </source>
</evidence>
<dbReference type="PANTHER" id="PTHR45453:SF2">
    <property type="entry name" value="HISTIDINE KINASE"/>
    <property type="match status" value="1"/>
</dbReference>
<dbReference type="AlphaFoldDB" id="A0AAW9AAD0"/>
<dbReference type="Gene3D" id="3.30.565.10">
    <property type="entry name" value="Histidine kinase-like ATPase, C-terminal domain"/>
    <property type="match status" value="1"/>
</dbReference>
<dbReference type="InterPro" id="IPR004358">
    <property type="entry name" value="Sig_transdc_His_kin-like_C"/>
</dbReference>
<dbReference type="RefSeq" id="WP_283732679.1">
    <property type="nucleotide sequence ID" value="NZ_CP125968.1"/>
</dbReference>
<feature type="transmembrane region" description="Helical" evidence="13">
    <location>
        <begin position="12"/>
        <end position="31"/>
    </location>
</feature>
<dbReference type="Proteomes" id="UP001271648">
    <property type="component" value="Unassembled WGS sequence"/>
</dbReference>
<feature type="domain" description="Histidine kinase" evidence="14">
    <location>
        <begin position="123"/>
        <end position="330"/>
    </location>
</feature>
<dbReference type="GO" id="GO:0005524">
    <property type="term" value="F:ATP binding"/>
    <property type="evidence" value="ECO:0007669"/>
    <property type="project" value="UniProtKB-KW"/>
</dbReference>
<protein>
    <recommendedName>
        <fullName evidence="3">histidine kinase</fullName>
        <ecNumber evidence="3">2.7.13.3</ecNumber>
    </recommendedName>
</protein>
<dbReference type="InterPro" id="IPR050351">
    <property type="entry name" value="BphY/WalK/GraS-like"/>
</dbReference>